<dbReference type="EMBL" id="JAFCMP010000048">
    <property type="protein sequence ID" value="KAG5189534.1"/>
    <property type="molecule type" value="Genomic_DNA"/>
</dbReference>
<evidence type="ECO:0008006" key="5">
    <source>
        <dbReference type="Google" id="ProtNLM"/>
    </source>
</evidence>
<feature type="compositionally biased region" description="Gly residues" evidence="1">
    <location>
        <begin position="531"/>
        <end position="540"/>
    </location>
</feature>
<sequence>MVLAGAVWLLLCCVISCSSGVLGYGWSTLEWQWPTVNTTTIASYINANITTLLPGTTPVPPPVPSRQIITFVNGIFHSEEDWQRITEQLDDIFKQEVRAFYNPSTGWWVADLAGAGFDLVRRSDTHSVARALALHLREALELSGPRGRVLHLAHSGGALMTYLAAKYHLRAAERARIDVVTFGGARSITRKYFSGRTVNYYARNDPLVILDRRAASLMKGAANETYQEVVYAKHNTTFVFMEGMTRSPFMDHSLEGPTYKIALEIEARNLLDRARESPSPLPGQAYATSWVRAARKRAAAATGLHSFWDETLGLRRARKAAAARTGAHGFFSGKHRARPPPEAAALAAVSAATQGQRYVAPLPLPPLEELRARRREQFLYQREQRMAPPPRIRVEVVGEGQGEGEGAAQEGAGDGGKGEGKGAPAVVVAAPDGGGEQKGSPKGDQAKEAVGATAVAAGGGQEGRRPPSFLRRLKGGPAEPAPDNSTAAAVAQVADAAANNSTVDGSSDGSGSGGDGFFGKLQGWTMSALGRGSGEKGGGNNETDVAALDGSSDAATSFASGAIVDAATPAAVEEASDLGDQLEGGDAMAAAQGAANETADGASAAPVEHMPWWHALLGRVPRAWGGAAPASEAAAAAEAAEDPAPAADDDGASEQSAALDAPPPAPNDSAQMPGSPSDMRSEQVQQPPQLAGAPPRKVADAIAADDAPPQVAEADDAAADDAADAALERALVLQPYGVDVLGGGASTWVEEGVEAPPGQGEEEGEQVEAVAAAVAAAAADVHIAELEVSVQHAPS</sequence>
<keyword evidence="4" id="KW-1185">Reference proteome</keyword>
<proteinExistence type="predicted"/>
<evidence type="ECO:0000313" key="4">
    <source>
        <dbReference type="Proteomes" id="UP000664859"/>
    </source>
</evidence>
<dbReference type="InterPro" id="IPR029058">
    <property type="entry name" value="AB_hydrolase_fold"/>
</dbReference>
<feature type="compositionally biased region" description="Low complexity" evidence="1">
    <location>
        <begin position="631"/>
        <end position="646"/>
    </location>
</feature>
<organism evidence="3 4">
    <name type="scientific">Tribonema minus</name>
    <dbReference type="NCBI Taxonomy" id="303371"/>
    <lineage>
        <taxon>Eukaryota</taxon>
        <taxon>Sar</taxon>
        <taxon>Stramenopiles</taxon>
        <taxon>Ochrophyta</taxon>
        <taxon>PX clade</taxon>
        <taxon>Xanthophyceae</taxon>
        <taxon>Tribonematales</taxon>
        <taxon>Tribonemataceae</taxon>
        <taxon>Tribonema</taxon>
    </lineage>
</organism>
<comment type="caution">
    <text evidence="3">The sequence shown here is derived from an EMBL/GenBank/DDBJ whole genome shotgun (WGS) entry which is preliminary data.</text>
</comment>
<dbReference type="Proteomes" id="UP000664859">
    <property type="component" value="Unassembled WGS sequence"/>
</dbReference>
<protein>
    <recommendedName>
        <fullName evidence="5">Fungal lipase-like domain-containing protein</fullName>
    </recommendedName>
</protein>
<evidence type="ECO:0000256" key="1">
    <source>
        <dbReference type="SAM" id="MobiDB-lite"/>
    </source>
</evidence>
<gene>
    <name evidence="3" type="ORF">JKP88DRAFT_301534</name>
</gene>
<feature type="compositionally biased region" description="Low complexity" evidence="1">
    <location>
        <begin position="422"/>
        <end position="431"/>
    </location>
</feature>
<name>A0A836CL88_9STRA</name>
<reference evidence="3" key="1">
    <citation type="submission" date="2021-02" db="EMBL/GenBank/DDBJ databases">
        <title>First Annotated Genome of the Yellow-green Alga Tribonema minus.</title>
        <authorList>
            <person name="Mahan K.M."/>
        </authorList>
    </citation>
    <scope>NUCLEOTIDE SEQUENCE</scope>
    <source>
        <strain evidence="3">UTEX B ZZ1240</strain>
    </source>
</reference>
<dbReference type="Gene3D" id="3.40.50.1820">
    <property type="entry name" value="alpha/beta hydrolase"/>
    <property type="match status" value="1"/>
</dbReference>
<feature type="region of interest" description="Disordered" evidence="1">
    <location>
        <begin position="528"/>
        <end position="547"/>
    </location>
</feature>
<feature type="compositionally biased region" description="Low complexity" evidence="1">
    <location>
        <begin position="700"/>
        <end position="712"/>
    </location>
</feature>
<dbReference type="OrthoDB" id="202545at2759"/>
<feature type="region of interest" description="Disordered" evidence="1">
    <location>
        <begin position="631"/>
        <end position="721"/>
    </location>
</feature>
<accession>A0A836CL88</accession>
<feature type="chain" id="PRO_5033010217" description="Fungal lipase-like domain-containing protein" evidence="2">
    <location>
        <begin position="24"/>
        <end position="795"/>
    </location>
</feature>
<evidence type="ECO:0000256" key="2">
    <source>
        <dbReference type="SAM" id="SignalP"/>
    </source>
</evidence>
<evidence type="ECO:0000313" key="3">
    <source>
        <dbReference type="EMBL" id="KAG5189534.1"/>
    </source>
</evidence>
<feature type="signal peptide" evidence="2">
    <location>
        <begin position="1"/>
        <end position="23"/>
    </location>
</feature>
<keyword evidence="2" id="KW-0732">Signal</keyword>
<feature type="region of interest" description="Disordered" evidence="1">
    <location>
        <begin position="400"/>
        <end position="492"/>
    </location>
</feature>
<dbReference type="SUPFAM" id="SSF53474">
    <property type="entry name" value="alpha/beta-Hydrolases"/>
    <property type="match status" value="1"/>
</dbReference>
<dbReference type="AlphaFoldDB" id="A0A836CL88"/>